<dbReference type="InterPro" id="IPR050109">
    <property type="entry name" value="HTH-type_TetR-like_transc_reg"/>
</dbReference>
<dbReference type="InterPro" id="IPR001647">
    <property type="entry name" value="HTH_TetR"/>
</dbReference>
<keyword evidence="1 2" id="KW-0238">DNA-binding</keyword>
<sequence>MTMDATQAGGLLARLSLGAEDADGLDTRILDAALAEFETYGLRRVSVEDVAKRAGVARTTIYRRFTNKEQLLQAVILREVRRFLTAIAEATENLASPEDAVVEGFVAGLQSARAHPLLARVVESEPEAFLPQLSMNGGAVMLAARDILADRLHRARPAAAGDAATVAEVLLRVAVSLLLVPGGGLALDGEDAIRAFARGYLTRMLTPAPEPGTGPGAASGAAARAAGTEPDGATGN</sequence>
<dbReference type="PANTHER" id="PTHR30055">
    <property type="entry name" value="HTH-TYPE TRANSCRIPTIONAL REGULATOR RUTR"/>
    <property type="match status" value="1"/>
</dbReference>
<gene>
    <name evidence="5" type="ORF">ACFQZM_00945</name>
</gene>
<dbReference type="InterPro" id="IPR009057">
    <property type="entry name" value="Homeodomain-like_sf"/>
</dbReference>
<dbReference type="EMBL" id="JBHTGP010000001">
    <property type="protein sequence ID" value="MFD0683048.1"/>
    <property type="molecule type" value="Genomic_DNA"/>
</dbReference>
<evidence type="ECO:0000313" key="5">
    <source>
        <dbReference type="EMBL" id="MFD0683048.1"/>
    </source>
</evidence>
<dbReference type="InterPro" id="IPR023772">
    <property type="entry name" value="DNA-bd_HTH_TetR-type_CS"/>
</dbReference>
<comment type="caution">
    <text evidence="5">The sequence shown here is derived from an EMBL/GenBank/DDBJ whole genome shotgun (WGS) entry which is preliminary data.</text>
</comment>
<feature type="compositionally biased region" description="Low complexity" evidence="3">
    <location>
        <begin position="216"/>
        <end position="236"/>
    </location>
</feature>
<feature type="domain" description="HTH tetR-type" evidence="4">
    <location>
        <begin position="23"/>
        <end position="83"/>
    </location>
</feature>
<evidence type="ECO:0000256" key="2">
    <source>
        <dbReference type="PROSITE-ProRule" id="PRU00335"/>
    </source>
</evidence>
<feature type="DNA-binding region" description="H-T-H motif" evidence="2">
    <location>
        <begin position="46"/>
        <end position="65"/>
    </location>
</feature>
<dbReference type="Pfam" id="PF18556">
    <property type="entry name" value="TetR_C_35"/>
    <property type="match status" value="1"/>
</dbReference>
<dbReference type="PANTHER" id="PTHR30055:SF153">
    <property type="entry name" value="HTH-TYPE TRANSCRIPTIONAL REPRESSOR RV3405C"/>
    <property type="match status" value="1"/>
</dbReference>
<dbReference type="Proteomes" id="UP001597063">
    <property type="component" value="Unassembled WGS sequence"/>
</dbReference>
<dbReference type="Gene3D" id="1.10.357.10">
    <property type="entry name" value="Tetracycline Repressor, domain 2"/>
    <property type="match status" value="1"/>
</dbReference>
<reference evidence="6" key="1">
    <citation type="journal article" date="2019" name="Int. J. Syst. Evol. Microbiol.">
        <title>The Global Catalogue of Microorganisms (GCM) 10K type strain sequencing project: providing services to taxonomists for standard genome sequencing and annotation.</title>
        <authorList>
            <consortium name="The Broad Institute Genomics Platform"/>
            <consortium name="The Broad Institute Genome Sequencing Center for Infectious Disease"/>
            <person name="Wu L."/>
            <person name="Ma J."/>
        </authorList>
    </citation>
    <scope>NUCLEOTIDE SEQUENCE [LARGE SCALE GENOMIC DNA]</scope>
    <source>
        <strain evidence="6">JCM 9371</strain>
    </source>
</reference>
<dbReference type="RefSeq" id="WP_242619170.1">
    <property type="nucleotide sequence ID" value="NZ_CAACUY010000037.1"/>
</dbReference>
<keyword evidence="6" id="KW-1185">Reference proteome</keyword>
<dbReference type="PROSITE" id="PS50977">
    <property type="entry name" value="HTH_TETR_2"/>
    <property type="match status" value="1"/>
</dbReference>
<protein>
    <submittedName>
        <fullName evidence="5">TetR/AcrR family transcriptional regulator</fullName>
    </submittedName>
</protein>
<accession>A0ABW2XCU2</accession>
<dbReference type="Pfam" id="PF00440">
    <property type="entry name" value="TetR_N"/>
    <property type="match status" value="1"/>
</dbReference>
<feature type="region of interest" description="Disordered" evidence="3">
    <location>
        <begin position="207"/>
        <end position="236"/>
    </location>
</feature>
<dbReference type="InterPro" id="IPR040611">
    <property type="entry name" value="AlkX_C"/>
</dbReference>
<name>A0ABW2XCU2_9ACTN</name>
<organism evidence="5 6">
    <name type="scientific">Actinomadura fibrosa</name>
    <dbReference type="NCBI Taxonomy" id="111802"/>
    <lineage>
        <taxon>Bacteria</taxon>
        <taxon>Bacillati</taxon>
        <taxon>Actinomycetota</taxon>
        <taxon>Actinomycetes</taxon>
        <taxon>Streptosporangiales</taxon>
        <taxon>Thermomonosporaceae</taxon>
        <taxon>Actinomadura</taxon>
    </lineage>
</organism>
<evidence type="ECO:0000313" key="6">
    <source>
        <dbReference type="Proteomes" id="UP001597063"/>
    </source>
</evidence>
<dbReference type="SUPFAM" id="SSF46689">
    <property type="entry name" value="Homeodomain-like"/>
    <property type="match status" value="1"/>
</dbReference>
<evidence type="ECO:0000256" key="1">
    <source>
        <dbReference type="ARBA" id="ARBA00023125"/>
    </source>
</evidence>
<dbReference type="PRINTS" id="PR00455">
    <property type="entry name" value="HTHTETR"/>
</dbReference>
<proteinExistence type="predicted"/>
<evidence type="ECO:0000256" key="3">
    <source>
        <dbReference type="SAM" id="MobiDB-lite"/>
    </source>
</evidence>
<dbReference type="PROSITE" id="PS01081">
    <property type="entry name" value="HTH_TETR_1"/>
    <property type="match status" value="1"/>
</dbReference>
<evidence type="ECO:0000259" key="4">
    <source>
        <dbReference type="PROSITE" id="PS50977"/>
    </source>
</evidence>